<proteinExistence type="inferred from homology"/>
<evidence type="ECO:0000256" key="1">
    <source>
        <dbReference type="ARBA" id="ARBA00007689"/>
    </source>
</evidence>
<dbReference type="InterPro" id="IPR005545">
    <property type="entry name" value="YCII"/>
</dbReference>
<dbReference type="Proteomes" id="UP000651977">
    <property type="component" value="Unassembled WGS sequence"/>
</dbReference>
<evidence type="ECO:0000259" key="2">
    <source>
        <dbReference type="Pfam" id="PF03795"/>
    </source>
</evidence>
<gene>
    <name evidence="3" type="ORF">GCM10007414_17320</name>
</gene>
<accession>A0ABQ1I0E2</accession>
<feature type="domain" description="YCII-related" evidence="2">
    <location>
        <begin position="1"/>
        <end position="81"/>
    </location>
</feature>
<dbReference type="SUPFAM" id="SSF54909">
    <property type="entry name" value="Dimeric alpha+beta barrel"/>
    <property type="match status" value="1"/>
</dbReference>
<comment type="similarity">
    <text evidence="1">Belongs to the YciI family.</text>
</comment>
<dbReference type="RefSeq" id="WP_055734355.1">
    <property type="nucleotide sequence ID" value="NZ_BMDY01000009.1"/>
</dbReference>
<dbReference type="EMBL" id="BMDY01000009">
    <property type="protein sequence ID" value="GGB04586.1"/>
    <property type="molecule type" value="Genomic_DNA"/>
</dbReference>
<comment type="caution">
    <text evidence="3">The sequence shown here is derived from an EMBL/GenBank/DDBJ whole genome shotgun (WGS) entry which is preliminary data.</text>
</comment>
<dbReference type="PANTHER" id="PTHR37828:SF1">
    <property type="entry name" value="YCII-RELATED DOMAIN-CONTAINING PROTEIN"/>
    <property type="match status" value="1"/>
</dbReference>
<dbReference type="Pfam" id="PF03795">
    <property type="entry name" value="YCII"/>
    <property type="match status" value="1"/>
</dbReference>
<evidence type="ECO:0000313" key="4">
    <source>
        <dbReference type="Proteomes" id="UP000651977"/>
    </source>
</evidence>
<dbReference type="PANTHER" id="PTHR37828">
    <property type="entry name" value="GSR2449 PROTEIN"/>
    <property type="match status" value="1"/>
</dbReference>
<keyword evidence="4" id="KW-1185">Reference proteome</keyword>
<sequence>MFIVSLNYIKPLEEVDGFISEHVAFLDEQYRLGHFLLSGRKQPRSGGVILASVKDRVKLEQILAQDPFQREKLASYEVTEFLPTKSSDALAFLIET</sequence>
<name>A0ABQ1I0E2_9ALTE</name>
<organism evidence="3 4">
    <name type="scientific">Agarivorans gilvus</name>
    <dbReference type="NCBI Taxonomy" id="680279"/>
    <lineage>
        <taxon>Bacteria</taxon>
        <taxon>Pseudomonadati</taxon>
        <taxon>Pseudomonadota</taxon>
        <taxon>Gammaproteobacteria</taxon>
        <taxon>Alteromonadales</taxon>
        <taxon>Alteromonadaceae</taxon>
        <taxon>Agarivorans</taxon>
    </lineage>
</organism>
<evidence type="ECO:0000313" key="3">
    <source>
        <dbReference type="EMBL" id="GGB04586.1"/>
    </source>
</evidence>
<protein>
    <recommendedName>
        <fullName evidence="2">YCII-related domain-containing protein</fullName>
    </recommendedName>
</protein>
<reference evidence="4" key="1">
    <citation type="journal article" date="2019" name="Int. J. Syst. Evol. Microbiol.">
        <title>The Global Catalogue of Microorganisms (GCM) 10K type strain sequencing project: providing services to taxonomists for standard genome sequencing and annotation.</title>
        <authorList>
            <consortium name="The Broad Institute Genomics Platform"/>
            <consortium name="The Broad Institute Genome Sequencing Center for Infectious Disease"/>
            <person name="Wu L."/>
            <person name="Ma J."/>
        </authorList>
    </citation>
    <scope>NUCLEOTIDE SEQUENCE [LARGE SCALE GENOMIC DNA]</scope>
    <source>
        <strain evidence="4">CGMCC 1.10131</strain>
    </source>
</reference>
<dbReference type="InterPro" id="IPR011008">
    <property type="entry name" value="Dimeric_a/b-barrel"/>
</dbReference>